<gene>
    <name evidence="2" type="ORF">L0N08_28240</name>
</gene>
<reference evidence="2" key="1">
    <citation type="submission" date="2022-01" db="EMBL/GenBank/DDBJ databases">
        <title>Collection of gut derived symbiotic bacterial strains cultured from healthy donors.</title>
        <authorList>
            <person name="Lin H."/>
            <person name="Kohout C."/>
            <person name="Waligurski E."/>
            <person name="Pamer E.G."/>
        </authorList>
    </citation>
    <scope>NUCLEOTIDE SEQUENCE</scope>
    <source>
        <strain evidence="2">DFI.6.55</strain>
    </source>
</reference>
<name>A0AAW5BYS0_9FIRM</name>
<accession>A0AAW5BYS0</accession>
<evidence type="ECO:0000256" key="1">
    <source>
        <dbReference type="SAM" id="MobiDB-lite"/>
    </source>
</evidence>
<feature type="region of interest" description="Disordered" evidence="1">
    <location>
        <begin position="1"/>
        <end position="21"/>
    </location>
</feature>
<dbReference type="Proteomes" id="UP001299608">
    <property type="component" value="Unassembled WGS sequence"/>
</dbReference>
<proteinExistence type="predicted"/>
<evidence type="ECO:0000313" key="3">
    <source>
        <dbReference type="Proteomes" id="UP001299608"/>
    </source>
</evidence>
<comment type="caution">
    <text evidence="2">The sequence shown here is derived from an EMBL/GenBank/DDBJ whole genome shotgun (WGS) entry which is preliminary data.</text>
</comment>
<evidence type="ECO:0008006" key="4">
    <source>
        <dbReference type="Google" id="ProtNLM"/>
    </source>
</evidence>
<organism evidence="2 3">
    <name type="scientific">Enterocloster aldenensis</name>
    <dbReference type="NCBI Taxonomy" id="358742"/>
    <lineage>
        <taxon>Bacteria</taxon>
        <taxon>Bacillati</taxon>
        <taxon>Bacillota</taxon>
        <taxon>Clostridia</taxon>
        <taxon>Lachnospirales</taxon>
        <taxon>Lachnospiraceae</taxon>
        <taxon>Enterocloster</taxon>
    </lineage>
</organism>
<dbReference type="RefSeq" id="WP_238053952.1">
    <property type="nucleotide sequence ID" value="NZ_JAKNGE010000059.1"/>
</dbReference>
<protein>
    <recommendedName>
        <fullName evidence="4">DUF2262 domain-containing protein</fullName>
    </recommendedName>
</protein>
<dbReference type="AlphaFoldDB" id="A0AAW5BYS0"/>
<sequence>MEADFYERRKEGLTGAELDSSSEKTTERSVLRLFSPLTAIIYAKDDWIELEECSEEVFPAELCSYETEILEQIAKECLPEEGDRGLAVYLDIPELEEKIYSMKPTVEVWQGELWGVLEVESYNQLSEREIEAVKEYWEGQESDGWGEGFEQREIKISEGELYVSFWNSGDEFFLVTEEGLKGEEQEPDIQKGGIVFGAL</sequence>
<dbReference type="EMBL" id="JAKNGE010000059">
    <property type="protein sequence ID" value="MCG4749300.1"/>
    <property type="molecule type" value="Genomic_DNA"/>
</dbReference>
<feature type="compositionally biased region" description="Basic and acidic residues" evidence="1">
    <location>
        <begin position="1"/>
        <end position="12"/>
    </location>
</feature>
<evidence type="ECO:0000313" key="2">
    <source>
        <dbReference type="EMBL" id="MCG4749300.1"/>
    </source>
</evidence>